<keyword evidence="4 6" id="KW-0949">S-adenosyl-L-methionine</keyword>
<dbReference type="PROSITE" id="PS01230">
    <property type="entry name" value="TRMA_1"/>
    <property type="match status" value="1"/>
</dbReference>
<dbReference type="Gene3D" id="2.40.50.1070">
    <property type="match status" value="1"/>
</dbReference>
<keyword evidence="1" id="KW-0408">Iron</keyword>
<dbReference type="SUPFAM" id="SSF53335">
    <property type="entry name" value="S-adenosyl-L-methionine-dependent methyltransferases"/>
    <property type="match status" value="1"/>
</dbReference>
<keyword evidence="3 6" id="KW-0808">Transferase</keyword>
<dbReference type="InterPro" id="IPR002792">
    <property type="entry name" value="TRAM_dom"/>
</dbReference>
<dbReference type="EMBL" id="LPVY01000004">
    <property type="protein sequence ID" value="KZB67241.1"/>
    <property type="molecule type" value="Genomic_DNA"/>
</dbReference>
<feature type="active site" description="Nucleophile" evidence="6">
    <location>
        <position position="417"/>
    </location>
</feature>
<dbReference type="GO" id="GO:0051539">
    <property type="term" value="F:4 iron, 4 sulfur cluster binding"/>
    <property type="evidence" value="ECO:0007669"/>
    <property type="project" value="UniProtKB-KW"/>
</dbReference>
<keyword evidence="5" id="KW-0411">Iron-sulfur</keyword>
<dbReference type="Pfam" id="PF05175">
    <property type="entry name" value="MTS"/>
    <property type="match status" value="1"/>
</dbReference>
<dbReference type="OrthoDB" id="9804590at2"/>
<feature type="compositionally biased region" description="Basic residues" evidence="8">
    <location>
        <begin position="1"/>
        <end position="18"/>
    </location>
</feature>
<dbReference type="GO" id="GO:0070475">
    <property type="term" value="P:rRNA base methylation"/>
    <property type="evidence" value="ECO:0007669"/>
    <property type="project" value="TreeGrafter"/>
</dbReference>
<dbReference type="InterPro" id="IPR010280">
    <property type="entry name" value="U5_MeTrfase_fam"/>
</dbReference>
<name>A0A154L978_9PROT</name>
<evidence type="ECO:0000256" key="8">
    <source>
        <dbReference type="SAM" id="MobiDB-lite"/>
    </source>
</evidence>
<feature type="region of interest" description="Disordered" evidence="8">
    <location>
        <begin position="1"/>
        <end position="23"/>
    </location>
</feature>
<comment type="similarity">
    <text evidence="6">Belongs to the class I-like SAM-binding methyltransferase superfamily. RNA M5U methyltransferase family.</text>
</comment>
<evidence type="ECO:0000256" key="2">
    <source>
        <dbReference type="ARBA" id="ARBA00022603"/>
    </source>
</evidence>
<dbReference type="RefSeq" id="WP_062949456.1">
    <property type="nucleotide sequence ID" value="NZ_LPVY01000004.1"/>
</dbReference>
<dbReference type="PROSITE" id="PS51687">
    <property type="entry name" value="SAM_MT_RNA_M5U"/>
    <property type="match status" value="1"/>
</dbReference>
<comment type="caution">
    <text evidence="10">The sequence shown here is derived from an EMBL/GenBank/DDBJ whole genome shotgun (WGS) entry which is preliminary data.</text>
</comment>
<dbReference type="InterPro" id="IPR030390">
    <property type="entry name" value="MeTrfase_TrmA_AS"/>
</dbReference>
<feature type="domain" description="TRAM" evidence="9">
    <location>
        <begin position="22"/>
        <end position="85"/>
    </location>
</feature>
<sequence length="465" mass="50341">MKHHHRNPRARGGRRKSAPRRDPLIGFEATTTIREIGARGDGIASITGPDGSSIIAYVDCVLPGDEVRVALRQKRGDGYGAELVELIARSTPASAPRCSHYESCGGCALQHLDDDSYRDWKRQKAIIAVQRAGIDPDEAEELVGAVEISPPASRRRAGFAVHVGATGVHVGFHGRFSHTVVNITDCAVLHPDLMAFRDAFETFLGKCDPDAAKTIKEVFATRADNGLDVVIHAGVEPGLDMRQDLAEFAENLDLARLSWKVGDANDEPVAARRTPTVAFEGIDVPVPPGGFLQATQSGEASLVNAIKTALQRIPARHVADLFCGIGSFTFALALGGDRRNVVAVESDPRAVRSLQYTVGQSSSPIKVVERDLFRRPLDKSDLSGLDLVLFDPPRAGALAQCEYLAVDGPEWLIAVSCNPATFSRDIRVLRNGGYELKQVVPVDQFLWSSHLELFAVLHRPKSALS</sequence>
<evidence type="ECO:0000259" key="9">
    <source>
        <dbReference type="PROSITE" id="PS50926"/>
    </source>
</evidence>
<reference evidence="10 11" key="1">
    <citation type="submission" date="2015-12" db="EMBL/GenBank/DDBJ databases">
        <title>Genome sequence of Thalassospira lucentensis MCCC 1A02072.</title>
        <authorList>
            <person name="Lu L."/>
            <person name="Lai Q."/>
            <person name="Shao Z."/>
            <person name="Qian P."/>
        </authorList>
    </citation>
    <scope>NUCLEOTIDE SEQUENCE [LARGE SCALE GENOMIC DNA]</scope>
    <source>
        <strain evidence="10 11">MCCC 1A02072</strain>
    </source>
</reference>
<feature type="binding site" evidence="6">
    <location>
        <position position="322"/>
    </location>
    <ligand>
        <name>S-adenosyl-L-methionine</name>
        <dbReference type="ChEBI" id="CHEBI:59789"/>
    </ligand>
</feature>
<feature type="binding site" evidence="6">
    <location>
        <position position="391"/>
    </location>
    <ligand>
        <name>S-adenosyl-L-methionine</name>
        <dbReference type="ChEBI" id="CHEBI:59789"/>
    </ligand>
</feature>
<proteinExistence type="inferred from homology"/>
<evidence type="ECO:0000256" key="1">
    <source>
        <dbReference type="ARBA" id="ARBA00022485"/>
    </source>
</evidence>
<keyword evidence="2 6" id="KW-0489">Methyltransferase</keyword>
<feature type="binding site" evidence="6">
    <location>
        <position position="293"/>
    </location>
    <ligand>
        <name>S-adenosyl-L-methionine</name>
        <dbReference type="ChEBI" id="CHEBI:59789"/>
    </ligand>
</feature>
<keyword evidence="1" id="KW-0479">Metal-binding</keyword>
<dbReference type="InterPro" id="IPR012340">
    <property type="entry name" value="NA-bd_OB-fold"/>
</dbReference>
<dbReference type="Gene3D" id="2.40.50.140">
    <property type="entry name" value="Nucleic acid-binding proteins"/>
    <property type="match status" value="1"/>
</dbReference>
<dbReference type="InterPro" id="IPR007848">
    <property type="entry name" value="Small_mtfrase_dom"/>
</dbReference>
<dbReference type="Proteomes" id="UP000076335">
    <property type="component" value="Unassembled WGS sequence"/>
</dbReference>
<accession>A0A154L978</accession>
<evidence type="ECO:0000256" key="4">
    <source>
        <dbReference type="ARBA" id="ARBA00022691"/>
    </source>
</evidence>
<dbReference type="PANTHER" id="PTHR11061">
    <property type="entry name" value="RNA M5U METHYLTRANSFERASE"/>
    <property type="match status" value="1"/>
</dbReference>
<dbReference type="PROSITE" id="PS50926">
    <property type="entry name" value="TRAM"/>
    <property type="match status" value="1"/>
</dbReference>
<evidence type="ECO:0000313" key="11">
    <source>
        <dbReference type="Proteomes" id="UP000076335"/>
    </source>
</evidence>
<evidence type="ECO:0000256" key="5">
    <source>
        <dbReference type="ARBA" id="ARBA00023014"/>
    </source>
</evidence>
<dbReference type="PANTHER" id="PTHR11061:SF49">
    <property type="entry name" value="23S RRNA (URACIL(1939)-C(5))-METHYLTRANSFERASE RLMD"/>
    <property type="match status" value="1"/>
</dbReference>
<dbReference type="InterPro" id="IPR029063">
    <property type="entry name" value="SAM-dependent_MTases_sf"/>
</dbReference>
<dbReference type="GO" id="GO:0070041">
    <property type="term" value="F:rRNA (uridine-C5-)-methyltransferase activity"/>
    <property type="evidence" value="ECO:0007669"/>
    <property type="project" value="TreeGrafter"/>
</dbReference>
<feature type="binding site" evidence="6">
    <location>
        <position position="345"/>
    </location>
    <ligand>
        <name>S-adenosyl-L-methionine</name>
        <dbReference type="ChEBI" id="CHEBI:59789"/>
    </ligand>
</feature>
<dbReference type="AlphaFoldDB" id="A0A154L978"/>
<evidence type="ECO:0000313" key="10">
    <source>
        <dbReference type="EMBL" id="KZB67241.1"/>
    </source>
</evidence>
<dbReference type="Gene3D" id="3.40.50.150">
    <property type="entry name" value="Vaccinia Virus protein VP39"/>
    <property type="match status" value="1"/>
</dbReference>
<evidence type="ECO:0000256" key="6">
    <source>
        <dbReference type="PROSITE-ProRule" id="PRU01024"/>
    </source>
</evidence>
<evidence type="ECO:0000256" key="3">
    <source>
        <dbReference type="ARBA" id="ARBA00022679"/>
    </source>
</evidence>
<dbReference type="CDD" id="cd02440">
    <property type="entry name" value="AdoMet_MTases"/>
    <property type="match status" value="1"/>
</dbReference>
<protein>
    <submittedName>
        <fullName evidence="10">SAM-dependent methyltransferase</fullName>
    </submittedName>
</protein>
<gene>
    <name evidence="10" type="ORF">AUP42_12910</name>
</gene>
<organism evidence="10 11">
    <name type="scientific">Thalassospira lucentensis</name>
    <dbReference type="NCBI Taxonomy" id="168935"/>
    <lineage>
        <taxon>Bacteria</taxon>
        <taxon>Pseudomonadati</taxon>
        <taxon>Pseudomonadota</taxon>
        <taxon>Alphaproteobacteria</taxon>
        <taxon>Rhodospirillales</taxon>
        <taxon>Thalassospiraceae</taxon>
        <taxon>Thalassospira</taxon>
    </lineage>
</organism>
<evidence type="ECO:0000256" key="7">
    <source>
        <dbReference type="PROSITE-ProRule" id="PRU10015"/>
    </source>
</evidence>
<feature type="active site" evidence="7">
    <location>
        <position position="417"/>
    </location>
</feature>
<keyword evidence="1" id="KW-0004">4Fe-4S</keyword>